<evidence type="ECO:0000313" key="4">
    <source>
        <dbReference type="EMBL" id="ORY15046.1"/>
    </source>
</evidence>
<organism evidence="4 5">
    <name type="scientific">Clohesyomyces aquaticus</name>
    <dbReference type="NCBI Taxonomy" id="1231657"/>
    <lineage>
        <taxon>Eukaryota</taxon>
        <taxon>Fungi</taxon>
        <taxon>Dikarya</taxon>
        <taxon>Ascomycota</taxon>
        <taxon>Pezizomycotina</taxon>
        <taxon>Dothideomycetes</taxon>
        <taxon>Pleosporomycetidae</taxon>
        <taxon>Pleosporales</taxon>
        <taxon>Lindgomycetaceae</taxon>
        <taxon>Clohesyomyces</taxon>
    </lineage>
</organism>
<sequence>MSVQKAEYSELIEEGPGEPHQNSDTVSVSDEFGYQHERYLYRGSIGPRRPFLPALCVVTGLIYVFGSLAIIVTMYRSGKHCLWVPEPPYTPVADAIKYVTVKSADGYNADLQGFPSEAHDKAWLNLVTPALTRASYEEMERGREDPEHSVAIGDGKGGYMVSLGVYHELHCMRRLKLYLHKEHYYPGLAHGSEEDMYELNHLNHCIEAIRLSLMCAGNTALYSFQWPESNENVRKPKTKTNSERTCVDWSLIDQWARNRSIGMHPTLERPVIGPRHTLS</sequence>
<gene>
    <name evidence="4" type="ORF">BCR34DRAFT_598749</name>
</gene>
<dbReference type="AlphaFoldDB" id="A0A1Y1ZXR5"/>
<evidence type="ECO:0008006" key="6">
    <source>
        <dbReference type="Google" id="ProtNLM"/>
    </source>
</evidence>
<proteinExistence type="inferred from homology"/>
<dbReference type="STRING" id="1231657.A0A1Y1ZXR5"/>
<dbReference type="PANTHER" id="PTHR33365:SF4">
    <property type="entry name" value="CYCLOCHLOROTINE BIOSYNTHESIS PROTEIN O"/>
    <property type="match status" value="1"/>
</dbReference>
<reference evidence="4 5" key="1">
    <citation type="submission" date="2016-07" db="EMBL/GenBank/DDBJ databases">
        <title>Pervasive Adenine N6-methylation of Active Genes in Fungi.</title>
        <authorList>
            <consortium name="DOE Joint Genome Institute"/>
            <person name="Mondo S.J."/>
            <person name="Dannebaum R.O."/>
            <person name="Kuo R.C."/>
            <person name="Labutti K."/>
            <person name="Haridas S."/>
            <person name="Kuo A."/>
            <person name="Salamov A."/>
            <person name="Ahrendt S.R."/>
            <person name="Lipzen A."/>
            <person name="Sullivan W."/>
            <person name="Andreopoulos W.B."/>
            <person name="Clum A."/>
            <person name="Lindquist E."/>
            <person name="Daum C."/>
            <person name="Ramamoorthy G.K."/>
            <person name="Gryganskyi A."/>
            <person name="Culley D."/>
            <person name="Magnuson J.K."/>
            <person name="James T.Y."/>
            <person name="O'Malley M.A."/>
            <person name="Stajich J.E."/>
            <person name="Spatafora J.W."/>
            <person name="Visel A."/>
            <person name="Grigoriev I.V."/>
        </authorList>
    </citation>
    <scope>NUCLEOTIDE SEQUENCE [LARGE SCALE GENOMIC DNA]</scope>
    <source>
        <strain evidence="4 5">CBS 115471</strain>
    </source>
</reference>
<dbReference type="InterPro" id="IPR021765">
    <property type="entry name" value="UstYa-like"/>
</dbReference>
<name>A0A1Y1ZXR5_9PLEO</name>
<dbReference type="GO" id="GO:0043386">
    <property type="term" value="P:mycotoxin biosynthetic process"/>
    <property type="evidence" value="ECO:0007669"/>
    <property type="project" value="InterPro"/>
</dbReference>
<dbReference type="EMBL" id="MCFA01000028">
    <property type="protein sequence ID" value="ORY15046.1"/>
    <property type="molecule type" value="Genomic_DNA"/>
</dbReference>
<dbReference type="OrthoDB" id="3687641at2759"/>
<accession>A0A1Y1ZXR5</accession>
<evidence type="ECO:0000256" key="2">
    <source>
        <dbReference type="ARBA" id="ARBA00035112"/>
    </source>
</evidence>
<dbReference type="Proteomes" id="UP000193144">
    <property type="component" value="Unassembled WGS sequence"/>
</dbReference>
<evidence type="ECO:0000313" key="5">
    <source>
        <dbReference type="Proteomes" id="UP000193144"/>
    </source>
</evidence>
<comment type="caution">
    <text evidence="4">The sequence shown here is derived from an EMBL/GenBank/DDBJ whole genome shotgun (WGS) entry which is preliminary data.</text>
</comment>
<comment type="similarity">
    <text evidence="2">Belongs to the ustYa family.</text>
</comment>
<protein>
    <recommendedName>
        <fullName evidence="6">Tat pathway signal sequence</fullName>
    </recommendedName>
</protein>
<evidence type="ECO:0000256" key="3">
    <source>
        <dbReference type="SAM" id="Phobius"/>
    </source>
</evidence>
<dbReference type="PANTHER" id="PTHR33365">
    <property type="entry name" value="YALI0B05434P"/>
    <property type="match status" value="1"/>
</dbReference>
<dbReference type="Pfam" id="PF11807">
    <property type="entry name" value="UstYa"/>
    <property type="match status" value="1"/>
</dbReference>
<keyword evidence="3" id="KW-1133">Transmembrane helix</keyword>
<keyword evidence="3" id="KW-0472">Membrane</keyword>
<evidence type="ECO:0000256" key="1">
    <source>
        <dbReference type="ARBA" id="ARBA00004685"/>
    </source>
</evidence>
<feature type="transmembrane region" description="Helical" evidence="3">
    <location>
        <begin position="51"/>
        <end position="75"/>
    </location>
</feature>
<keyword evidence="3" id="KW-0812">Transmembrane</keyword>
<keyword evidence="5" id="KW-1185">Reference proteome</keyword>
<comment type="pathway">
    <text evidence="1">Mycotoxin biosynthesis.</text>
</comment>